<evidence type="ECO:0000256" key="4">
    <source>
        <dbReference type="ARBA" id="ARBA00022692"/>
    </source>
</evidence>
<dbReference type="InterPro" id="IPR037066">
    <property type="entry name" value="Plug_dom_sf"/>
</dbReference>
<evidence type="ECO:0000256" key="10">
    <source>
        <dbReference type="SAM" id="SignalP"/>
    </source>
</evidence>
<keyword evidence="7 8" id="KW-0998">Cell outer membrane</keyword>
<dbReference type="Gene3D" id="2.40.170.20">
    <property type="entry name" value="TonB-dependent receptor, beta-barrel domain"/>
    <property type="match status" value="1"/>
</dbReference>
<feature type="chain" id="PRO_5043790932" evidence="10">
    <location>
        <begin position="28"/>
        <end position="1064"/>
    </location>
</feature>
<dbReference type="InterPro" id="IPR008969">
    <property type="entry name" value="CarboxyPept-like_regulatory"/>
</dbReference>
<reference evidence="13 14" key="1">
    <citation type="submission" date="2024-04" db="EMBL/GenBank/DDBJ databases">
        <title>Novel genus in family Flammeovirgaceae.</title>
        <authorList>
            <person name="Nguyen T.H."/>
            <person name="Vuong T.Q."/>
            <person name="Le H."/>
            <person name="Kim S.-G."/>
        </authorList>
    </citation>
    <scope>NUCLEOTIDE SEQUENCE [LARGE SCALE GENOMIC DNA]</scope>
    <source>
        <strain evidence="13 14">JCM 23209</strain>
    </source>
</reference>
<evidence type="ECO:0000256" key="9">
    <source>
        <dbReference type="RuleBase" id="RU003357"/>
    </source>
</evidence>
<proteinExistence type="inferred from homology"/>
<dbReference type="Gene3D" id="2.170.130.10">
    <property type="entry name" value="TonB-dependent receptor, plug domain"/>
    <property type="match status" value="1"/>
</dbReference>
<dbReference type="Pfam" id="PF07715">
    <property type="entry name" value="Plug"/>
    <property type="match status" value="1"/>
</dbReference>
<dbReference type="SUPFAM" id="SSF49464">
    <property type="entry name" value="Carboxypeptidase regulatory domain-like"/>
    <property type="match status" value="1"/>
</dbReference>
<keyword evidence="2 8" id="KW-0813">Transport</keyword>
<keyword evidence="5 9" id="KW-0798">TonB box</keyword>
<accession>A0AAW9SCL3</accession>
<keyword evidence="3 8" id="KW-1134">Transmembrane beta strand</keyword>
<dbReference type="NCBIfam" id="TIGR04056">
    <property type="entry name" value="OMP_RagA_SusC"/>
    <property type="match status" value="1"/>
</dbReference>
<keyword evidence="13" id="KW-0675">Receptor</keyword>
<dbReference type="InterPro" id="IPR023997">
    <property type="entry name" value="TonB-dep_OMP_SusC/RagA_CS"/>
</dbReference>
<evidence type="ECO:0000256" key="6">
    <source>
        <dbReference type="ARBA" id="ARBA00023136"/>
    </source>
</evidence>
<keyword evidence="6 8" id="KW-0472">Membrane</keyword>
<dbReference type="RefSeq" id="WP_346823486.1">
    <property type="nucleotide sequence ID" value="NZ_JBDKWZ010000016.1"/>
</dbReference>
<dbReference type="InterPro" id="IPR039426">
    <property type="entry name" value="TonB-dep_rcpt-like"/>
</dbReference>
<dbReference type="PROSITE" id="PS52016">
    <property type="entry name" value="TONB_DEPENDENT_REC_3"/>
    <property type="match status" value="1"/>
</dbReference>
<feature type="domain" description="TonB-dependent receptor-like beta-barrel" evidence="11">
    <location>
        <begin position="439"/>
        <end position="815"/>
    </location>
</feature>
<evidence type="ECO:0000256" key="7">
    <source>
        <dbReference type="ARBA" id="ARBA00023237"/>
    </source>
</evidence>
<dbReference type="Pfam" id="PF00593">
    <property type="entry name" value="TonB_dep_Rec_b-barrel"/>
    <property type="match status" value="1"/>
</dbReference>
<name>A0AAW9SCL3_9BACT</name>
<feature type="domain" description="TonB-dependent receptor plug" evidence="12">
    <location>
        <begin position="123"/>
        <end position="230"/>
    </location>
</feature>
<dbReference type="GO" id="GO:0009279">
    <property type="term" value="C:cell outer membrane"/>
    <property type="evidence" value="ECO:0007669"/>
    <property type="project" value="UniProtKB-SubCell"/>
</dbReference>
<feature type="signal peptide" evidence="10">
    <location>
        <begin position="1"/>
        <end position="27"/>
    </location>
</feature>
<comment type="caution">
    <text evidence="13">The sequence shown here is derived from an EMBL/GenBank/DDBJ whole genome shotgun (WGS) entry which is preliminary data.</text>
</comment>
<evidence type="ECO:0000256" key="8">
    <source>
        <dbReference type="PROSITE-ProRule" id="PRU01360"/>
    </source>
</evidence>
<evidence type="ECO:0000256" key="5">
    <source>
        <dbReference type="ARBA" id="ARBA00023077"/>
    </source>
</evidence>
<keyword evidence="10" id="KW-0732">Signal</keyword>
<evidence type="ECO:0000313" key="13">
    <source>
        <dbReference type="EMBL" id="MEN7550704.1"/>
    </source>
</evidence>
<gene>
    <name evidence="13" type="ORF">AAG747_22480</name>
</gene>
<dbReference type="EMBL" id="JBDKWZ010000016">
    <property type="protein sequence ID" value="MEN7550704.1"/>
    <property type="molecule type" value="Genomic_DNA"/>
</dbReference>
<evidence type="ECO:0000259" key="11">
    <source>
        <dbReference type="Pfam" id="PF00593"/>
    </source>
</evidence>
<dbReference type="Proteomes" id="UP001403385">
    <property type="component" value="Unassembled WGS sequence"/>
</dbReference>
<evidence type="ECO:0000256" key="1">
    <source>
        <dbReference type="ARBA" id="ARBA00004571"/>
    </source>
</evidence>
<evidence type="ECO:0000256" key="2">
    <source>
        <dbReference type="ARBA" id="ARBA00022448"/>
    </source>
</evidence>
<dbReference type="Pfam" id="PF13715">
    <property type="entry name" value="CarbopepD_reg_2"/>
    <property type="match status" value="1"/>
</dbReference>
<dbReference type="AlphaFoldDB" id="A0AAW9SCL3"/>
<comment type="similarity">
    <text evidence="8 9">Belongs to the TonB-dependent receptor family.</text>
</comment>
<dbReference type="InterPro" id="IPR012910">
    <property type="entry name" value="Plug_dom"/>
</dbReference>
<evidence type="ECO:0000313" key="14">
    <source>
        <dbReference type="Proteomes" id="UP001403385"/>
    </source>
</evidence>
<dbReference type="SUPFAM" id="SSF56935">
    <property type="entry name" value="Porins"/>
    <property type="match status" value="1"/>
</dbReference>
<sequence>MKKENYQRIRFLCFLMYCLLASTALLAQERHVISGAVTDGESGEPLPGVTILVKGTTEGTTTDFEGKYKLEAPSEGVLVFSAIGYQSQEVSVGDQSMINITMSVDVTKLDEVVVIGYGTQSRETLTTSVSKVDQKVLENVPYTNAASALQGSISGVRVQNTSGQPGASPRIILRGGTSINNPNGSTPLYIIDGVFRSQMDDVNPDDIESMQVLKDAAATAIYGSRASNGVVIINTKTGEAGKTRISYKYNLAFSELQKRYDLASARDFIYFNRLGLAATGEKHPERLSRLDLATGSGIGNDLSNSTSFTTQYLTPENEHKLKEGWESMPDPLDPTKTIIFKDTDWQDVLFRTGVTQNHYLSASGGGQKATFDLGVGYLNSEGIAIHTGYKRFTARLNGDLKINNQLSVYGKINFTNSSNTQVFSENQLFQRSLALPPTAKYQYEDGTFAPGQNRGIGNPAYHLEKAKAFHNTNRLTMSVGGNWEIAKGLSFEPSASLYAVQAINNNFQEAYYNTPTQFIDSRNASASHSTYWQKQFDGIFTYNTSLNNLHNVQLKAGATYQDRKNYSLSAAGRGAATDNVPTLNAAAEPTSVSSSTSQFRTIGFFGRVLYDFDQKYLLSANLRYDGASNLGDNNKWGVFPGISVGWNLHRENFWEAIPKQVSRLKIRASYGVNGNLSGLNDFHAQGAYTAGTRYNGNAAIQNNRMANQDLQWEESRTFDLGFDMGLFNDRVSVIFDYYRRKTNNLLTDLSLPYSTGFSSILTNLGTLENKGVELEISANMIQANSGFQWDVSVNASRNKNKILKLPENDNENNRIGGIYVYDRGSGEYVWKGGLQEGGTLGEMYAYKHLGVYATDQEAAEAPVDMLVAGSDKSKFGGDVNWLDVDANDTIDTRDRVYMGNIYPKWTGGISNSFAYKGLSLMIRMDFAVGHTIYNLSRATFNGQYQGDIGITNEVLNSWQNQGDVTDIPRYYWADQLAQNNSFRGSSFYYEKGDYLALREVTLSYQVPNFPWIKRIGMQNLRVYATGSNLHYFTSYKGLLPEDGGTDSGRYPYPRTFTMGLNVSF</sequence>
<dbReference type="NCBIfam" id="TIGR04057">
    <property type="entry name" value="SusC_RagA_signa"/>
    <property type="match status" value="1"/>
</dbReference>
<comment type="subcellular location">
    <subcellularLocation>
        <location evidence="1 8">Cell outer membrane</location>
        <topology evidence="1 8">Multi-pass membrane protein</topology>
    </subcellularLocation>
</comment>
<dbReference type="InterPro" id="IPR023996">
    <property type="entry name" value="TonB-dep_OMP_SusC/RagA"/>
</dbReference>
<evidence type="ECO:0000256" key="3">
    <source>
        <dbReference type="ARBA" id="ARBA00022452"/>
    </source>
</evidence>
<organism evidence="13 14">
    <name type="scientific">Rapidithrix thailandica</name>
    <dbReference type="NCBI Taxonomy" id="413964"/>
    <lineage>
        <taxon>Bacteria</taxon>
        <taxon>Pseudomonadati</taxon>
        <taxon>Bacteroidota</taxon>
        <taxon>Cytophagia</taxon>
        <taxon>Cytophagales</taxon>
        <taxon>Flammeovirgaceae</taxon>
        <taxon>Rapidithrix</taxon>
    </lineage>
</organism>
<evidence type="ECO:0000259" key="12">
    <source>
        <dbReference type="Pfam" id="PF07715"/>
    </source>
</evidence>
<dbReference type="InterPro" id="IPR036942">
    <property type="entry name" value="Beta-barrel_TonB_sf"/>
</dbReference>
<dbReference type="Gene3D" id="2.60.40.1120">
    <property type="entry name" value="Carboxypeptidase-like, regulatory domain"/>
    <property type="match status" value="1"/>
</dbReference>
<protein>
    <submittedName>
        <fullName evidence="13">TonB-dependent receptor</fullName>
    </submittedName>
</protein>
<dbReference type="InterPro" id="IPR000531">
    <property type="entry name" value="Beta-barrel_TonB"/>
</dbReference>
<keyword evidence="4 8" id="KW-0812">Transmembrane</keyword>
<dbReference type="FunFam" id="2.60.40.1120:FF:000003">
    <property type="entry name" value="Outer membrane protein Omp121"/>
    <property type="match status" value="1"/>
</dbReference>
<keyword evidence="14" id="KW-1185">Reference proteome</keyword>